<organism evidence="7 8">
    <name type="scientific">Roseburia yibonii</name>
    <dbReference type="NCBI Taxonomy" id="2763063"/>
    <lineage>
        <taxon>Bacteria</taxon>
        <taxon>Bacillati</taxon>
        <taxon>Bacillota</taxon>
        <taxon>Clostridia</taxon>
        <taxon>Lachnospirales</taxon>
        <taxon>Lachnospiraceae</taxon>
        <taxon>Roseburia</taxon>
    </lineage>
</organism>
<feature type="transmembrane region" description="Helical" evidence="6">
    <location>
        <begin position="276"/>
        <end position="294"/>
    </location>
</feature>
<evidence type="ECO:0000313" key="7">
    <source>
        <dbReference type="EMBL" id="MBC5754574.1"/>
    </source>
</evidence>
<dbReference type="Pfam" id="PF01384">
    <property type="entry name" value="PHO4"/>
    <property type="match status" value="1"/>
</dbReference>
<accession>A0ABR7ICB6</accession>
<keyword evidence="3 6" id="KW-0812">Transmembrane</keyword>
<evidence type="ECO:0000256" key="3">
    <source>
        <dbReference type="ARBA" id="ARBA00022692"/>
    </source>
</evidence>
<feature type="transmembrane region" description="Helical" evidence="6">
    <location>
        <begin position="190"/>
        <end position="208"/>
    </location>
</feature>
<dbReference type="PANTHER" id="PTHR11101">
    <property type="entry name" value="PHOSPHATE TRANSPORTER"/>
    <property type="match status" value="1"/>
</dbReference>
<reference evidence="7 8" key="1">
    <citation type="submission" date="2020-08" db="EMBL/GenBank/DDBJ databases">
        <title>Genome public.</title>
        <authorList>
            <person name="Liu C."/>
            <person name="Sun Q."/>
        </authorList>
    </citation>
    <scope>NUCLEOTIDE SEQUENCE [LARGE SCALE GENOMIC DNA]</scope>
    <source>
        <strain evidence="7 8">BX0805</strain>
    </source>
</reference>
<dbReference type="EMBL" id="JACOQH010000008">
    <property type="protein sequence ID" value="MBC5754574.1"/>
    <property type="molecule type" value="Genomic_DNA"/>
</dbReference>
<gene>
    <name evidence="7" type="ORF">H8Z76_11205</name>
</gene>
<evidence type="ECO:0000256" key="1">
    <source>
        <dbReference type="ARBA" id="ARBA00004141"/>
    </source>
</evidence>
<dbReference type="InterPro" id="IPR001204">
    <property type="entry name" value="Phos_transporter"/>
</dbReference>
<feature type="transmembrane region" description="Helical" evidence="6">
    <location>
        <begin position="57"/>
        <end position="76"/>
    </location>
</feature>
<evidence type="ECO:0000313" key="8">
    <source>
        <dbReference type="Proteomes" id="UP000621540"/>
    </source>
</evidence>
<evidence type="ECO:0000256" key="4">
    <source>
        <dbReference type="ARBA" id="ARBA00022989"/>
    </source>
</evidence>
<evidence type="ECO:0000256" key="5">
    <source>
        <dbReference type="ARBA" id="ARBA00023136"/>
    </source>
</evidence>
<comment type="caution">
    <text evidence="7">The sequence shown here is derived from an EMBL/GenBank/DDBJ whole genome shotgun (WGS) entry which is preliminary data.</text>
</comment>
<feature type="transmembrane region" description="Helical" evidence="6">
    <location>
        <begin position="20"/>
        <end position="37"/>
    </location>
</feature>
<comment type="subcellular location">
    <subcellularLocation>
        <location evidence="1">Membrane</location>
        <topology evidence="1">Multi-pass membrane protein</topology>
    </subcellularLocation>
</comment>
<keyword evidence="2" id="KW-0813">Transport</keyword>
<dbReference type="PANTHER" id="PTHR11101:SF80">
    <property type="entry name" value="PHOSPHATE TRANSPORTER"/>
    <property type="match status" value="1"/>
</dbReference>
<feature type="transmembrane region" description="Helical" evidence="6">
    <location>
        <begin position="327"/>
        <end position="351"/>
    </location>
</feature>
<feature type="transmembrane region" description="Helical" evidence="6">
    <location>
        <begin position="96"/>
        <end position="119"/>
    </location>
</feature>
<feature type="transmembrane region" description="Helical" evidence="6">
    <location>
        <begin position="126"/>
        <end position="147"/>
    </location>
</feature>
<protein>
    <submittedName>
        <fullName evidence="7">Inorganic phosphate transporter</fullName>
    </submittedName>
</protein>
<evidence type="ECO:0000256" key="2">
    <source>
        <dbReference type="ARBA" id="ARBA00022448"/>
    </source>
</evidence>
<feature type="transmembrane region" description="Helical" evidence="6">
    <location>
        <begin position="234"/>
        <end position="255"/>
    </location>
</feature>
<keyword evidence="5 6" id="KW-0472">Membrane</keyword>
<dbReference type="RefSeq" id="WP_186982529.1">
    <property type="nucleotide sequence ID" value="NZ_JACOQH010000008.1"/>
</dbReference>
<name>A0ABR7ICB6_9FIRM</name>
<sequence length="352" mass="37430">MLDHISFVYFIQQMAQHPVLLISVLLTLGVIFVNGWTDAPNAIATCVSTRCIDVDHAIIMAAICNFFGVMVMSLINSSVAMTIKNMVNFGGNNEDALIALCAAMAAIVIWAIGAWYFGIPTSESHALIAGLSGAAIALQGGLGGINFSEWIKVIYGLVLSTVIGFAVGFLVCRIVTLICESMDRKKTNRFFSGAQVAGGAAVAFMHGAQDGQKFMGVLLLGLFLLNGQEDTAGAFVPVWMMVLCSVVMGFGTSVGGKKIIKSVGMDMVKLEKYQGFSADAAAAVCILFSTIFGIPVSTTHMKTTAIMGVGAVKRLSAINYKVVLDMVLTWVLTFPGCGLIGFIMAKIFLLFR</sequence>
<feature type="transmembrane region" description="Helical" evidence="6">
    <location>
        <begin position="153"/>
        <end position="178"/>
    </location>
</feature>
<proteinExistence type="predicted"/>
<keyword evidence="4 6" id="KW-1133">Transmembrane helix</keyword>
<keyword evidence="8" id="KW-1185">Reference proteome</keyword>
<evidence type="ECO:0000256" key="6">
    <source>
        <dbReference type="SAM" id="Phobius"/>
    </source>
</evidence>
<dbReference type="Proteomes" id="UP000621540">
    <property type="component" value="Unassembled WGS sequence"/>
</dbReference>